<keyword evidence="6" id="KW-1185">Reference proteome</keyword>
<comment type="catalytic activity">
    <reaction evidence="1">
        <text>3-hydroxy-2-methylpropanoyl-CoA + H2O = 3-hydroxy-2-methylpropanoate + CoA + H(+)</text>
        <dbReference type="Rhea" id="RHEA:20888"/>
        <dbReference type="ChEBI" id="CHEBI:11805"/>
        <dbReference type="ChEBI" id="CHEBI:15377"/>
        <dbReference type="ChEBI" id="CHEBI:15378"/>
        <dbReference type="ChEBI" id="CHEBI:57287"/>
        <dbReference type="ChEBI" id="CHEBI:57340"/>
        <dbReference type="EC" id="3.1.2.4"/>
    </reaction>
</comment>
<dbReference type="PROSITE" id="PS00166">
    <property type="entry name" value="ENOYL_COA_HYDRATASE"/>
    <property type="match status" value="1"/>
</dbReference>
<dbReference type="InterPro" id="IPR032259">
    <property type="entry name" value="HIBYL-CoA-H"/>
</dbReference>
<dbReference type="EC" id="3.1.2.4" evidence="2"/>
<dbReference type="RefSeq" id="XP_022457198.1">
    <property type="nucleotide sequence ID" value="XM_022605761.1"/>
</dbReference>
<name>W6MGZ5_9ASCO</name>
<dbReference type="Proteomes" id="UP000019384">
    <property type="component" value="Unassembled WGS sequence"/>
</dbReference>
<organism evidence="5 6">
    <name type="scientific">Kuraishia capsulata CBS 1993</name>
    <dbReference type="NCBI Taxonomy" id="1382522"/>
    <lineage>
        <taxon>Eukaryota</taxon>
        <taxon>Fungi</taxon>
        <taxon>Dikarya</taxon>
        <taxon>Ascomycota</taxon>
        <taxon>Saccharomycotina</taxon>
        <taxon>Pichiomycetes</taxon>
        <taxon>Pichiales</taxon>
        <taxon>Pichiaceae</taxon>
        <taxon>Kuraishia</taxon>
    </lineage>
</organism>
<proteinExistence type="predicted"/>
<dbReference type="OrthoDB" id="1737613at2759"/>
<evidence type="ECO:0000313" key="5">
    <source>
        <dbReference type="EMBL" id="CDK25186.1"/>
    </source>
</evidence>
<dbReference type="GO" id="GO:0003735">
    <property type="term" value="F:structural constituent of ribosome"/>
    <property type="evidence" value="ECO:0007669"/>
    <property type="project" value="EnsemblFungi"/>
</dbReference>
<dbReference type="GeneID" id="34518586"/>
<protein>
    <recommendedName>
        <fullName evidence="2">3-hydroxyisobutyryl-CoA hydrolase</fullName>
        <ecNumber evidence="2">3.1.2.4</ecNumber>
    </recommendedName>
</protein>
<evidence type="ECO:0000259" key="4">
    <source>
        <dbReference type="Pfam" id="PF16113"/>
    </source>
</evidence>
<evidence type="ECO:0000256" key="2">
    <source>
        <dbReference type="ARBA" id="ARBA00011915"/>
    </source>
</evidence>
<dbReference type="AlphaFoldDB" id="W6MGZ5"/>
<dbReference type="SUPFAM" id="SSF52096">
    <property type="entry name" value="ClpP/crotonase"/>
    <property type="match status" value="1"/>
</dbReference>
<dbReference type="EMBL" id="HG793125">
    <property type="protein sequence ID" value="CDK25186.1"/>
    <property type="molecule type" value="Genomic_DNA"/>
</dbReference>
<dbReference type="GO" id="GO:0003860">
    <property type="term" value="F:3-hydroxyisobutyryl-CoA hydrolase activity"/>
    <property type="evidence" value="ECO:0007669"/>
    <property type="project" value="UniProtKB-EC"/>
</dbReference>
<dbReference type="Pfam" id="PF16113">
    <property type="entry name" value="ECH_2"/>
    <property type="match status" value="1"/>
</dbReference>
<dbReference type="PANTHER" id="PTHR43176">
    <property type="entry name" value="3-HYDROXYISOBUTYRYL-COA HYDROLASE-RELATED"/>
    <property type="match status" value="1"/>
</dbReference>
<dbReference type="PANTHER" id="PTHR43176:SF3">
    <property type="entry name" value="3-HYDROXYISOBUTYRYL-COA HYDROLASE, MITOCHONDRIAL"/>
    <property type="match status" value="1"/>
</dbReference>
<dbReference type="GO" id="GO:0006574">
    <property type="term" value="P:L-valine catabolic process"/>
    <property type="evidence" value="ECO:0007669"/>
    <property type="project" value="TreeGrafter"/>
</dbReference>
<sequence>MLSAGKRAMNRLFQVERMFHTSSGPVRQINLDSIAVPQSEINDVLFNVRNDARVITLNRPAKLNALSTSMCKQILQRLLVFAKSDSNSIIVINSSVPKAFCSGGDVIECAKQNLTGNTAASVGFFEWEYNLNYLLATYSKPIVSLVNGIVMGGGVGLSVHTPFRVVDETTRFAMPETNIGFFCDVGTTFYLSRMDGNLGVYLALTGDELVGYDTYLAGFGTHFVPSERSQQLVETLGGLQVAELSNTEGEQSHTDLYPVINQAIESFSDAVPQGHQFKYSTEQLDVIEKCFGLKNKSVEEILRNLREDGSEFALQTIEKLSTKSPISLKLCFAMLQKSSKAGIYDAISNELKLASKMMVGGETDFNEAILKRLINKKSTNPEDKIANFKFPDVESVPSSLIEELISLDTSAIKTPSEKLSQESSESAVDLDDVFIDRFNNVSYVAYPHNMGLPTQAEVEAYIKGADDSNRKYSVTLKETLKYFDTKYRGKNGVIHKVKSIVERKTKGSQFGQEYLEWV</sequence>
<dbReference type="STRING" id="1382522.W6MGZ5"/>
<reference evidence="5" key="1">
    <citation type="submission" date="2013-12" db="EMBL/GenBank/DDBJ databases">
        <authorList>
            <person name="Genoscope - CEA"/>
        </authorList>
    </citation>
    <scope>NUCLEOTIDE SEQUENCE</scope>
    <source>
        <strain evidence="5">CBS 1993</strain>
    </source>
</reference>
<dbReference type="CDD" id="cd06558">
    <property type="entry name" value="crotonase-like"/>
    <property type="match status" value="1"/>
</dbReference>
<feature type="domain" description="Enoyl-CoA hydratase/isomerase" evidence="4">
    <location>
        <begin position="53"/>
        <end position="403"/>
    </location>
</feature>
<dbReference type="InterPro" id="IPR029045">
    <property type="entry name" value="ClpP/crotonase-like_dom_sf"/>
</dbReference>
<evidence type="ECO:0000313" key="6">
    <source>
        <dbReference type="Proteomes" id="UP000019384"/>
    </source>
</evidence>
<evidence type="ECO:0000256" key="3">
    <source>
        <dbReference type="ARBA" id="ARBA00022801"/>
    </source>
</evidence>
<dbReference type="InterPro" id="IPR018376">
    <property type="entry name" value="Enoyl-CoA_hyd/isom_CS"/>
</dbReference>
<dbReference type="HOGENOM" id="CLU_009834_22_0_1"/>
<evidence type="ECO:0000256" key="1">
    <source>
        <dbReference type="ARBA" id="ARBA00001709"/>
    </source>
</evidence>
<dbReference type="Gene3D" id="3.90.226.10">
    <property type="entry name" value="2-enoyl-CoA Hydratase, Chain A, domain 1"/>
    <property type="match status" value="1"/>
</dbReference>
<dbReference type="InterPro" id="IPR045004">
    <property type="entry name" value="ECH_dom"/>
</dbReference>
<reference evidence="5" key="2">
    <citation type="submission" date="2014-02" db="EMBL/GenBank/DDBJ databases">
        <title>Complete DNA sequence of /Kuraishia capsulata/ illustrates novel genomic features among budding yeasts (/Saccharomycotina/).</title>
        <authorList>
            <person name="Morales L."/>
            <person name="Noel B."/>
            <person name="Porcel B."/>
            <person name="Marcet-Houben M."/>
            <person name="Hullo M-F."/>
            <person name="Sacerdot C."/>
            <person name="Tekaia F."/>
            <person name="Leh-Louis V."/>
            <person name="Despons L."/>
            <person name="Khanna V."/>
            <person name="Aury J-M."/>
            <person name="Barbe V."/>
            <person name="Couloux A."/>
            <person name="Labadie K."/>
            <person name="Pelletier E."/>
            <person name="Souciet J-L."/>
            <person name="Boekhout T."/>
            <person name="Gabaldon T."/>
            <person name="Wincker P."/>
            <person name="Dujon B."/>
        </authorList>
    </citation>
    <scope>NUCLEOTIDE SEQUENCE</scope>
    <source>
        <strain evidence="5">CBS 1993</strain>
    </source>
</reference>
<gene>
    <name evidence="5" type="ORF">KUCA_T00001153001</name>
</gene>
<keyword evidence="3" id="KW-0378">Hydrolase</keyword>
<dbReference type="NCBIfam" id="NF004127">
    <property type="entry name" value="PRK05617.1"/>
    <property type="match status" value="1"/>
</dbReference>
<accession>W6MGZ5</accession>
<dbReference type="GO" id="GO:0005763">
    <property type="term" value="C:mitochondrial small ribosomal subunit"/>
    <property type="evidence" value="ECO:0007669"/>
    <property type="project" value="EnsemblFungi"/>
</dbReference>